<dbReference type="EMBL" id="CP011213">
    <property type="protein sequence ID" value="AKM82697.1"/>
    <property type="molecule type" value="Genomic_DNA"/>
</dbReference>
<dbReference type="Pfam" id="PF00673">
    <property type="entry name" value="Ribosomal_L5_C"/>
    <property type="match status" value="1"/>
</dbReference>
<evidence type="ECO:0000256" key="2">
    <source>
        <dbReference type="ARBA" id="ARBA00022980"/>
    </source>
</evidence>
<dbReference type="SUPFAM" id="SSF55282">
    <property type="entry name" value="RL5-like"/>
    <property type="match status" value="1"/>
</dbReference>
<evidence type="ECO:0000259" key="8">
    <source>
        <dbReference type="Pfam" id="PF00673"/>
    </source>
</evidence>
<protein>
    <recommendedName>
        <fullName evidence="4 5">Large ribosomal subunit protein uL5</fullName>
    </recommendedName>
</protein>
<feature type="domain" description="Large ribosomal subunit protein uL5 N-terminal" evidence="7">
    <location>
        <begin position="23"/>
        <end position="79"/>
    </location>
</feature>
<dbReference type="InterPro" id="IPR031309">
    <property type="entry name" value="Ribosomal_uL5_C"/>
</dbReference>
<proteinExistence type="inferred from homology"/>
<dbReference type="GO" id="GO:0003735">
    <property type="term" value="F:structural constituent of ribosome"/>
    <property type="evidence" value="ECO:0007669"/>
    <property type="project" value="InterPro"/>
</dbReference>
<dbReference type="PIRSF" id="PIRSF002161">
    <property type="entry name" value="Ribosomal_L5"/>
    <property type="match status" value="1"/>
</dbReference>
<dbReference type="PANTHER" id="PTHR11994">
    <property type="entry name" value="60S RIBOSOMAL PROTEIN L11-RELATED"/>
    <property type="match status" value="1"/>
</dbReference>
<accession>A0A0G4B6P9</accession>
<dbReference type="STRING" id="1618337.UT28_C0001G0920"/>
<dbReference type="GO" id="GO:1990904">
    <property type="term" value="C:ribonucleoprotein complex"/>
    <property type="evidence" value="ECO:0007669"/>
    <property type="project" value="UniProtKB-KW"/>
</dbReference>
<keyword evidence="3 5" id="KW-0687">Ribonucleoprotein</keyword>
<dbReference type="GO" id="GO:0006412">
    <property type="term" value="P:translation"/>
    <property type="evidence" value="ECO:0007669"/>
    <property type="project" value="UniProtKB-UniRule"/>
</dbReference>
<sequence length="181" mass="20313">MSRLKDMYLEKIVPQLQKEDKLNKMAVPKVEKVVINVGIGKIRANEGLVNQIKKNIEAIAGQKPAVRKAKKAISGFKVREGDEVGLTVTLRGERMYDFMDKLANVTLPRVRDFRGLNPKSFDKKGGFTLGIREHIYFPEVAHSTENIHGLEVTIVTTAKTPVEAQKLLKLLGFPFKEKDNG</sequence>
<evidence type="ECO:0000313" key="10">
    <source>
        <dbReference type="Proteomes" id="UP000035648"/>
    </source>
</evidence>
<organism evidence="9 10">
    <name type="scientific">Berkelbacteria bacterium GW2011_GWE1_39_12</name>
    <dbReference type="NCBI Taxonomy" id="1618337"/>
    <lineage>
        <taxon>Bacteria</taxon>
        <taxon>Candidatus Berkelbacteria</taxon>
    </lineage>
</organism>
<keyword evidence="5" id="KW-0694">RNA-binding</keyword>
<evidence type="ECO:0000256" key="4">
    <source>
        <dbReference type="ARBA" id="ARBA00035245"/>
    </source>
</evidence>
<evidence type="ECO:0000256" key="5">
    <source>
        <dbReference type="HAMAP-Rule" id="MF_01333"/>
    </source>
</evidence>
<keyword evidence="5" id="KW-0820">tRNA-binding</keyword>
<gene>
    <name evidence="5" type="primary">rplE</name>
    <name evidence="9" type="ORF">UT28_C0001G0920</name>
</gene>
<comment type="function">
    <text evidence="5">This is 1 of the proteins that bind and probably mediate the attachment of the 5S RNA into the large ribosomal subunit, where it forms part of the central protuberance. In the 70S ribosome it contacts protein S13 of the 30S subunit (bridge B1b), connecting the 2 subunits; this bridge is implicated in subunit movement. Contacts the P site tRNA; the 5S rRNA and some of its associated proteins might help stabilize positioning of ribosome-bound tRNAs.</text>
</comment>
<evidence type="ECO:0000259" key="7">
    <source>
        <dbReference type="Pfam" id="PF00281"/>
    </source>
</evidence>
<dbReference type="Pfam" id="PF00281">
    <property type="entry name" value="Ribosomal_L5"/>
    <property type="match status" value="1"/>
</dbReference>
<evidence type="ECO:0000256" key="6">
    <source>
        <dbReference type="RuleBase" id="RU003930"/>
    </source>
</evidence>
<dbReference type="NCBIfam" id="NF000585">
    <property type="entry name" value="PRK00010.1"/>
    <property type="match status" value="1"/>
</dbReference>
<reference evidence="9 10" key="1">
    <citation type="journal article" date="2015" name="Nature">
        <title>rRNA introns, odd ribosomes, and small enigmatic genomes across a large radiation of phyla.</title>
        <authorList>
            <person name="Brown C.T."/>
            <person name="Hug L.A."/>
            <person name="Thomas B.C."/>
            <person name="Sharon I."/>
            <person name="Castelle C.J."/>
            <person name="Singh A."/>
            <person name="Wilkins M.J."/>
            <person name="Williams K.H."/>
            <person name="Banfield J.F."/>
        </authorList>
    </citation>
    <scope>NUCLEOTIDE SEQUENCE [LARGE SCALE GENOMIC DNA]</scope>
</reference>
<evidence type="ECO:0000256" key="1">
    <source>
        <dbReference type="ARBA" id="ARBA00008553"/>
    </source>
</evidence>
<dbReference type="InterPro" id="IPR020930">
    <property type="entry name" value="Ribosomal_uL5_bac-type"/>
</dbReference>
<keyword evidence="2 5" id="KW-0689">Ribosomal protein</keyword>
<feature type="domain" description="Large ribosomal subunit protein uL5 C-terminal" evidence="8">
    <location>
        <begin position="84"/>
        <end position="175"/>
    </location>
</feature>
<dbReference type="KEGG" id="bbgw:UT28_C0001G0920"/>
<dbReference type="GO" id="GO:0000049">
    <property type="term" value="F:tRNA binding"/>
    <property type="evidence" value="ECO:0007669"/>
    <property type="project" value="UniProtKB-UniRule"/>
</dbReference>
<dbReference type="InterPro" id="IPR022803">
    <property type="entry name" value="Ribosomal_uL5_dom_sf"/>
</dbReference>
<dbReference type="AlphaFoldDB" id="A0A0G4B6P9"/>
<dbReference type="InterPro" id="IPR031310">
    <property type="entry name" value="Ribosomal_uL5_N"/>
</dbReference>
<comment type="similarity">
    <text evidence="1 5 6">Belongs to the universal ribosomal protein uL5 family.</text>
</comment>
<evidence type="ECO:0000256" key="3">
    <source>
        <dbReference type="ARBA" id="ARBA00023274"/>
    </source>
</evidence>
<dbReference type="Gene3D" id="3.30.1440.10">
    <property type="match status" value="1"/>
</dbReference>
<dbReference type="GO" id="GO:0019843">
    <property type="term" value="F:rRNA binding"/>
    <property type="evidence" value="ECO:0007669"/>
    <property type="project" value="UniProtKB-UniRule"/>
</dbReference>
<dbReference type="InterPro" id="IPR002132">
    <property type="entry name" value="Ribosomal_uL5"/>
</dbReference>
<dbReference type="PATRIC" id="fig|1618337.4.peg.908"/>
<evidence type="ECO:0000313" key="9">
    <source>
        <dbReference type="EMBL" id="AKM82697.1"/>
    </source>
</evidence>
<keyword evidence="5" id="KW-0699">rRNA-binding</keyword>
<dbReference type="FunFam" id="3.30.1440.10:FF:000001">
    <property type="entry name" value="50S ribosomal protein L5"/>
    <property type="match status" value="1"/>
</dbReference>
<comment type="subunit">
    <text evidence="5">Part of the 50S ribosomal subunit; part of the 5S rRNA/L5/L18/L25 subcomplex. Contacts the 5S rRNA and the P site tRNA. Forms a bridge to the 30S subunit in the 70S ribosome.</text>
</comment>
<name>A0A0G4B6P9_9BACT</name>
<dbReference type="GO" id="GO:0005840">
    <property type="term" value="C:ribosome"/>
    <property type="evidence" value="ECO:0007669"/>
    <property type="project" value="UniProtKB-KW"/>
</dbReference>
<dbReference type="Proteomes" id="UP000035648">
    <property type="component" value="Chromosome"/>
</dbReference>
<dbReference type="HAMAP" id="MF_01333_B">
    <property type="entry name" value="Ribosomal_uL5_B"/>
    <property type="match status" value="1"/>
</dbReference>